<dbReference type="SUPFAM" id="SSF46785">
    <property type="entry name" value="Winged helix' DNA-binding domain"/>
    <property type="match status" value="1"/>
</dbReference>
<dbReference type="PROSITE" id="PS50995">
    <property type="entry name" value="HTH_MARR_2"/>
    <property type="match status" value="1"/>
</dbReference>
<dbReference type="InterPro" id="IPR036390">
    <property type="entry name" value="WH_DNA-bd_sf"/>
</dbReference>
<proteinExistence type="predicted"/>
<dbReference type="InterPro" id="IPR039422">
    <property type="entry name" value="MarR/SlyA-like"/>
</dbReference>
<dbReference type="NCBIfam" id="TIGR02337">
    <property type="entry name" value="HpaR"/>
    <property type="match status" value="1"/>
</dbReference>
<dbReference type="PANTHER" id="PTHR33164">
    <property type="entry name" value="TRANSCRIPTIONAL REGULATOR, MARR FAMILY"/>
    <property type="match status" value="1"/>
</dbReference>
<dbReference type="GO" id="GO:0045892">
    <property type="term" value="P:negative regulation of DNA-templated transcription"/>
    <property type="evidence" value="ECO:0007669"/>
    <property type="project" value="InterPro"/>
</dbReference>
<feature type="domain" description="HTH marR-type" evidence="5">
    <location>
        <begin position="7"/>
        <end position="139"/>
    </location>
</feature>
<protein>
    <submittedName>
        <fullName evidence="6">Homoprotocatechuate degradation operon regulator HpaR</fullName>
    </submittedName>
</protein>
<comment type="caution">
    <text evidence="6">The sequence shown here is derived from an EMBL/GenBank/DDBJ whole genome shotgun (WGS) entry which is preliminary data.</text>
</comment>
<dbReference type="InterPro" id="IPR036388">
    <property type="entry name" value="WH-like_DNA-bd_sf"/>
</dbReference>
<dbReference type="PANTHER" id="PTHR33164:SF13">
    <property type="entry name" value="4-HYDROXYPHENYLACETATE CATABOLISM PROTEIN"/>
    <property type="match status" value="1"/>
</dbReference>
<reference evidence="6 7" key="1">
    <citation type="submission" date="2020-04" db="EMBL/GenBank/DDBJ databases">
        <title>Zoogloea sp. G-4-1-14 isolated from soil.</title>
        <authorList>
            <person name="Dahal R.H."/>
        </authorList>
    </citation>
    <scope>NUCLEOTIDE SEQUENCE [LARGE SCALE GENOMIC DNA]</scope>
    <source>
        <strain evidence="6 7">G-4-1-14</strain>
    </source>
</reference>
<dbReference type="RefSeq" id="WP_169146895.1">
    <property type="nucleotide sequence ID" value="NZ_JABBGA010000014.1"/>
</dbReference>
<dbReference type="InterPro" id="IPR000835">
    <property type="entry name" value="HTH_MarR-typ"/>
</dbReference>
<keyword evidence="7" id="KW-1185">Reference proteome</keyword>
<feature type="compositionally biased region" description="Low complexity" evidence="4">
    <location>
        <begin position="154"/>
        <end position="165"/>
    </location>
</feature>
<evidence type="ECO:0000259" key="5">
    <source>
        <dbReference type="PROSITE" id="PS50995"/>
    </source>
</evidence>
<keyword evidence="1" id="KW-0805">Transcription regulation</keyword>
<keyword evidence="2" id="KW-0238">DNA-binding</keyword>
<evidence type="ECO:0000256" key="2">
    <source>
        <dbReference type="ARBA" id="ARBA00023125"/>
    </source>
</evidence>
<evidence type="ECO:0000313" key="6">
    <source>
        <dbReference type="EMBL" id="NML27361.1"/>
    </source>
</evidence>
<dbReference type="Gene3D" id="1.10.10.10">
    <property type="entry name" value="Winged helix-like DNA-binding domain superfamily/Winged helix DNA-binding domain"/>
    <property type="match status" value="1"/>
</dbReference>
<dbReference type="InterPro" id="IPR055166">
    <property type="entry name" value="Transc_reg_Sar_Rot_HTH"/>
</dbReference>
<evidence type="ECO:0000256" key="3">
    <source>
        <dbReference type="ARBA" id="ARBA00023163"/>
    </source>
</evidence>
<gene>
    <name evidence="6" type="primary">hpaR</name>
    <name evidence="6" type="ORF">HHL15_16525</name>
</gene>
<feature type="region of interest" description="Disordered" evidence="4">
    <location>
        <begin position="149"/>
        <end position="181"/>
    </location>
</feature>
<evidence type="ECO:0000256" key="4">
    <source>
        <dbReference type="SAM" id="MobiDB-lite"/>
    </source>
</evidence>
<organism evidence="6 7">
    <name type="scientific">Zoogloea dura</name>
    <dbReference type="NCBI Taxonomy" id="2728840"/>
    <lineage>
        <taxon>Bacteria</taxon>
        <taxon>Pseudomonadati</taxon>
        <taxon>Pseudomonadota</taxon>
        <taxon>Betaproteobacteria</taxon>
        <taxon>Rhodocyclales</taxon>
        <taxon>Zoogloeaceae</taxon>
        <taxon>Zoogloea</taxon>
    </lineage>
</organism>
<dbReference type="GO" id="GO:0003700">
    <property type="term" value="F:DNA-binding transcription factor activity"/>
    <property type="evidence" value="ECO:0007669"/>
    <property type="project" value="InterPro"/>
</dbReference>
<accession>A0A848GD02</accession>
<dbReference type="EMBL" id="JABBGA010000014">
    <property type="protein sequence ID" value="NML27361.1"/>
    <property type="molecule type" value="Genomic_DNA"/>
</dbReference>
<dbReference type="Proteomes" id="UP000580043">
    <property type="component" value="Unassembled WGS sequence"/>
</dbReference>
<dbReference type="InterPro" id="IPR012712">
    <property type="entry name" value="HpaR/FarR"/>
</dbReference>
<dbReference type="GO" id="GO:0006950">
    <property type="term" value="P:response to stress"/>
    <property type="evidence" value="ECO:0007669"/>
    <property type="project" value="TreeGrafter"/>
</dbReference>
<sequence>MQSRISYRNLPQLFLKAREELICHFRPILNHFGLTEQQWRILRVLSEREQLEPWEICDICQILSPSLAGVLSRMDDMGVISRARVPEDQRRVIVRLSPKGTDLVAEIAPLIQAQYRNLEASLGRELIDELYTVLDKVITGPHAPVERITLPERAAPSAAAPSAAATSDKKKRSPRRGTAEA</sequence>
<evidence type="ECO:0000313" key="7">
    <source>
        <dbReference type="Proteomes" id="UP000580043"/>
    </source>
</evidence>
<dbReference type="SMART" id="SM00347">
    <property type="entry name" value="HTH_MARR"/>
    <property type="match status" value="1"/>
</dbReference>
<dbReference type="Pfam" id="PF22381">
    <property type="entry name" value="Staph_reg_Sar_Rot"/>
    <property type="match status" value="1"/>
</dbReference>
<dbReference type="GO" id="GO:0003677">
    <property type="term" value="F:DNA binding"/>
    <property type="evidence" value="ECO:0007669"/>
    <property type="project" value="UniProtKB-KW"/>
</dbReference>
<name>A0A848GD02_9RHOO</name>
<dbReference type="AlphaFoldDB" id="A0A848GD02"/>
<keyword evidence="3" id="KW-0804">Transcription</keyword>
<evidence type="ECO:0000256" key="1">
    <source>
        <dbReference type="ARBA" id="ARBA00023015"/>
    </source>
</evidence>